<reference evidence="1" key="1">
    <citation type="submission" date="2021-02" db="EMBL/GenBank/DDBJ databases">
        <authorList>
            <person name="Nowell W R."/>
        </authorList>
    </citation>
    <scope>NUCLEOTIDE SEQUENCE</scope>
</reference>
<feature type="non-terminal residue" evidence="1">
    <location>
        <position position="1"/>
    </location>
</feature>
<evidence type="ECO:0000313" key="1">
    <source>
        <dbReference type="EMBL" id="CAF4828550.1"/>
    </source>
</evidence>
<protein>
    <submittedName>
        <fullName evidence="1">Uncharacterized protein</fullName>
    </submittedName>
</protein>
<comment type="caution">
    <text evidence="1">The sequence shown here is derived from an EMBL/GenBank/DDBJ whole genome shotgun (WGS) entry which is preliminary data.</text>
</comment>
<proteinExistence type="predicted"/>
<dbReference type="AlphaFoldDB" id="A0A8S3BHM5"/>
<evidence type="ECO:0000313" key="2">
    <source>
        <dbReference type="Proteomes" id="UP000676336"/>
    </source>
</evidence>
<accession>A0A8S3BHM5</accession>
<dbReference type="EMBL" id="CAJOBI010155223">
    <property type="protein sequence ID" value="CAF4828550.1"/>
    <property type="molecule type" value="Genomic_DNA"/>
</dbReference>
<sequence length="37" mass="3960">GNLNGMNSHGDTVIPEKAAEANLDRHLHGLHPLSSKE</sequence>
<gene>
    <name evidence="1" type="ORF">SMN809_LOCUS48369</name>
</gene>
<organism evidence="1 2">
    <name type="scientific">Rotaria magnacalcarata</name>
    <dbReference type="NCBI Taxonomy" id="392030"/>
    <lineage>
        <taxon>Eukaryota</taxon>
        <taxon>Metazoa</taxon>
        <taxon>Spiralia</taxon>
        <taxon>Gnathifera</taxon>
        <taxon>Rotifera</taxon>
        <taxon>Eurotatoria</taxon>
        <taxon>Bdelloidea</taxon>
        <taxon>Philodinida</taxon>
        <taxon>Philodinidae</taxon>
        <taxon>Rotaria</taxon>
    </lineage>
</organism>
<dbReference type="Proteomes" id="UP000676336">
    <property type="component" value="Unassembled WGS sequence"/>
</dbReference>
<name>A0A8S3BHM5_9BILA</name>